<proteinExistence type="inferred from homology"/>
<accession>A0A432W3I3</accession>
<organism evidence="5 6">
    <name type="scientific">Aliidiomarina minuta</name>
    <dbReference type="NCBI Taxonomy" id="880057"/>
    <lineage>
        <taxon>Bacteria</taxon>
        <taxon>Pseudomonadati</taxon>
        <taxon>Pseudomonadota</taxon>
        <taxon>Gammaproteobacteria</taxon>
        <taxon>Alteromonadales</taxon>
        <taxon>Idiomarinaceae</taxon>
        <taxon>Aliidiomarina</taxon>
    </lineage>
</organism>
<dbReference type="GO" id="GO:0005507">
    <property type="term" value="F:copper ion binding"/>
    <property type="evidence" value="ECO:0007669"/>
    <property type="project" value="InterPro"/>
</dbReference>
<dbReference type="EMBL" id="PIPL01000003">
    <property type="protein sequence ID" value="RUO23829.1"/>
    <property type="molecule type" value="Genomic_DNA"/>
</dbReference>
<dbReference type="OrthoDB" id="5431326at2"/>
<evidence type="ECO:0000256" key="3">
    <source>
        <dbReference type="SAM" id="SignalP"/>
    </source>
</evidence>
<dbReference type="InterPro" id="IPR024134">
    <property type="entry name" value="SOD_Cu/Zn_/chaperone"/>
</dbReference>
<comment type="similarity">
    <text evidence="1">Belongs to the Cu-Zn superoxide dismutase family.</text>
</comment>
<dbReference type="PROSITE" id="PS00087">
    <property type="entry name" value="SOD_CU_ZN_1"/>
    <property type="match status" value="1"/>
</dbReference>
<comment type="caution">
    <text evidence="5">The sequence shown here is derived from an EMBL/GenBank/DDBJ whole genome shotgun (WGS) entry which is preliminary data.</text>
</comment>
<feature type="chain" id="PRO_5019542536" evidence="3">
    <location>
        <begin position="20"/>
        <end position="181"/>
    </location>
</feature>
<evidence type="ECO:0000313" key="6">
    <source>
        <dbReference type="Proteomes" id="UP000288293"/>
    </source>
</evidence>
<feature type="domain" description="Superoxide dismutase copper/zinc binding" evidence="4">
    <location>
        <begin position="46"/>
        <end position="174"/>
    </location>
</feature>
<sequence length="181" mass="18835">MKKLAILSLPLLLSACSQGDLSDVIHQAGIEQYVAAIESTEGNQAAGTVTFTRAKDGIHVMAHVEGLEPNQQHGFHIHEYGDCGAPDGTSAGGHFNPTSSQHGGPHDDERHVGDLGNLEANDQGIAHLEYIDIKLAMDGPYSVLGRGVVVHAEEDDLDSQPTGQAGARIGCGVIGVAASPD</sequence>
<dbReference type="AlphaFoldDB" id="A0A432W3I3"/>
<keyword evidence="6" id="KW-1185">Reference proteome</keyword>
<dbReference type="InterPro" id="IPR036423">
    <property type="entry name" value="SOD-like_Cu/Zn_dom_sf"/>
</dbReference>
<reference evidence="5 6" key="1">
    <citation type="journal article" date="2011" name="Front. Microbiol.">
        <title>Genomic signatures of strain selection and enhancement in Bacillus atrophaeus var. globigii, a historical biowarfare simulant.</title>
        <authorList>
            <person name="Gibbons H.S."/>
            <person name="Broomall S.M."/>
            <person name="McNew L.A."/>
            <person name="Daligault H."/>
            <person name="Chapman C."/>
            <person name="Bruce D."/>
            <person name="Karavis M."/>
            <person name="Krepps M."/>
            <person name="McGregor P.A."/>
            <person name="Hong C."/>
            <person name="Park K.H."/>
            <person name="Akmal A."/>
            <person name="Feldman A."/>
            <person name="Lin J.S."/>
            <person name="Chang W.E."/>
            <person name="Higgs B.W."/>
            <person name="Demirev P."/>
            <person name="Lindquist J."/>
            <person name="Liem A."/>
            <person name="Fochler E."/>
            <person name="Read T.D."/>
            <person name="Tapia R."/>
            <person name="Johnson S."/>
            <person name="Bishop-Lilly K.A."/>
            <person name="Detter C."/>
            <person name="Han C."/>
            <person name="Sozhamannan S."/>
            <person name="Rosenzweig C.N."/>
            <person name="Skowronski E.W."/>
        </authorList>
    </citation>
    <scope>NUCLEOTIDE SEQUENCE [LARGE SCALE GENOMIC DNA]</scope>
    <source>
        <strain evidence="5 6">MLST1</strain>
    </source>
</reference>
<evidence type="ECO:0000256" key="1">
    <source>
        <dbReference type="ARBA" id="ARBA00010457"/>
    </source>
</evidence>
<dbReference type="RefSeq" id="WP_126804249.1">
    <property type="nucleotide sequence ID" value="NZ_PIPL01000003.1"/>
</dbReference>
<feature type="signal peptide" evidence="3">
    <location>
        <begin position="1"/>
        <end position="19"/>
    </location>
</feature>
<dbReference type="InterPro" id="IPR001424">
    <property type="entry name" value="SOD_Cu_Zn_dom"/>
</dbReference>
<dbReference type="GO" id="GO:0006801">
    <property type="term" value="P:superoxide metabolic process"/>
    <property type="evidence" value="ECO:0007669"/>
    <property type="project" value="InterPro"/>
</dbReference>
<dbReference type="PRINTS" id="PR00068">
    <property type="entry name" value="CUZNDISMTASE"/>
</dbReference>
<dbReference type="PROSITE" id="PS51257">
    <property type="entry name" value="PROKAR_LIPOPROTEIN"/>
    <property type="match status" value="1"/>
</dbReference>
<dbReference type="CDD" id="cd00305">
    <property type="entry name" value="Cu-Zn_Superoxide_Dismutase"/>
    <property type="match status" value="1"/>
</dbReference>
<evidence type="ECO:0000256" key="2">
    <source>
        <dbReference type="SAM" id="MobiDB-lite"/>
    </source>
</evidence>
<protein>
    <submittedName>
        <fullName evidence="5">Superoxide dismutase family protein</fullName>
    </submittedName>
</protein>
<dbReference type="Proteomes" id="UP000288293">
    <property type="component" value="Unassembled WGS sequence"/>
</dbReference>
<feature type="region of interest" description="Disordered" evidence="2">
    <location>
        <begin position="86"/>
        <end position="107"/>
    </location>
</feature>
<keyword evidence="3" id="KW-0732">Signal</keyword>
<dbReference type="Gene3D" id="2.60.40.200">
    <property type="entry name" value="Superoxide dismutase, copper/zinc binding domain"/>
    <property type="match status" value="1"/>
</dbReference>
<gene>
    <name evidence="5" type="ORF">CWE09_11790</name>
</gene>
<dbReference type="Pfam" id="PF00080">
    <property type="entry name" value="Sod_Cu"/>
    <property type="match status" value="1"/>
</dbReference>
<dbReference type="SUPFAM" id="SSF49329">
    <property type="entry name" value="Cu,Zn superoxide dismutase-like"/>
    <property type="match status" value="1"/>
</dbReference>
<evidence type="ECO:0000259" key="4">
    <source>
        <dbReference type="Pfam" id="PF00080"/>
    </source>
</evidence>
<dbReference type="InterPro" id="IPR018152">
    <property type="entry name" value="SOD_Cu/Zn_BS"/>
</dbReference>
<evidence type="ECO:0000313" key="5">
    <source>
        <dbReference type="EMBL" id="RUO23829.1"/>
    </source>
</evidence>
<name>A0A432W3I3_9GAMM</name>
<dbReference type="PANTHER" id="PTHR10003">
    <property type="entry name" value="SUPEROXIDE DISMUTASE CU-ZN -RELATED"/>
    <property type="match status" value="1"/>
</dbReference>